<evidence type="ECO:0000313" key="2">
    <source>
        <dbReference type="EMBL" id="GMN23831.1"/>
    </source>
</evidence>
<dbReference type="EMBL" id="BTGU01001474">
    <property type="protein sequence ID" value="GMN23831.1"/>
    <property type="molecule type" value="Genomic_DNA"/>
</dbReference>
<dbReference type="AlphaFoldDB" id="A0AA88CNT2"/>
<name>A0AA88CNT2_FICCA</name>
<gene>
    <name evidence="2" type="ORF">TIFTF001_040501</name>
</gene>
<accession>A0AA88CNT2</accession>
<protein>
    <submittedName>
        <fullName evidence="2">Uncharacterized protein</fullName>
    </submittedName>
</protein>
<keyword evidence="3" id="KW-1185">Reference proteome</keyword>
<feature type="compositionally biased region" description="Polar residues" evidence="1">
    <location>
        <begin position="67"/>
        <end position="83"/>
    </location>
</feature>
<sequence length="91" mass="10275">MVNERQAQEQQPSHGSNSKRHTTSMRRSTLDLPPSPEGPVPPGTMNVKEMMRNIMYEEMRTLEAQMEQSFSSQLHRATTSTPGFDNLARGV</sequence>
<proteinExistence type="predicted"/>
<feature type="region of interest" description="Disordered" evidence="1">
    <location>
        <begin position="67"/>
        <end position="91"/>
    </location>
</feature>
<evidence type="ECO:0000256" key="1">
    <source>
        <dbReference type="SAM" id="MobiDB-lite"/>
    </source>
</evidence>
<comment type="caution">
    <text evidence="2">The sequence shown here is derived from an EMBL/GenBank/DDBJ whole genome shotgun (WGS) entry which is preliminary data.</text>
</comment>
<feature type="compositionally biased region" description="Pro residues" evidence="1">
    <location>
        <begin position="33"/>
        <end position="42"/>
    </location>
</feature>
<evidence type="ECO:0000313" key="3">
    <source>
        <dbReference type="Proteomes" id="UP001187192"/>
    </source>
</evidence>
<dbReference type="Proteomes" id="UP001187192">
    <property type="component" value="Unassembled WGS sequence"/>
</dbReference>
<organism evidence="2 3">
    <name type="scientific">Ficus carica</name>
    <name type="common">Common fig</name>
    <dbReference type="NCBI Taxonomy" id="3494"/>
    <lineage>
        <taxon>Eukaryota</taxon>
        <taxon>Viridiplantae</taxon>
        <taxon>Streptophyta</taxon>
        <taxon>Embryophyta</taxon>
        <taxon>Tracheophyta</taxon>
        <taxon>Spermatophyta</taxon>
        <taxon>Magnoliopsida</taxon>
        <taxon>eudicotyledons</taxon>
        <taxon>Gunneridae</taxon>
        <taxon>Pentapetalae</taxon>
        <taxon>rosids</taxon>
        <taxon>fabids</taxon>
        <taxon>Rosales</taxon>
        <taxon>Moraceae</taxon>
        <taxon>Ficeae</taxon>
        <taxon>Ficus</taxon>
    </lineage>
</organism>
<reference evidence="2" key="1">
    <citation type="submission" date="2023-07" db="EMBL/GenBank/DDBJ databases">
        <title>draft genome sequence of fig (Ficus carica).</title>
        <authorList>
            <person name="Takahashi T."/>
            <person name="Nishimura K."/>
        </authorList>
    </citation>
    <scope>NUCLEOTIDE SEQUENCE</scope>
</reference>
<feature type="region of interest" description="Disordered" evidence="1">
    <location>
        <begin position="1"/>
        <end position="45"/>
    </location>
</feature>